<evidence type="ECO:0000313" key="1">
    <source>
        <dbReference type="EMBL" id="RRT45057.1"/>
    </source>
</evidence>
<sequence length="121" mass="12904">EAELEQYQFSLSIAGKNGSTIEILLVFLLWLEYQDVPMAVEGEDAATAAPVEGISSVVLFGWKAIVNKGLGQGRGEKSGSAYNGGNGCPWDLQRRGGGGCVDTARWLVDIKGILDLKEKSS</sequence>
<dbReference type="AlphaFoldDB" id="A0A426XZT5"/>
<comment type="caution">
    <text evidence="1">The sequence shown here is derived from an EMBL/GenBank/DDBJ whole genome shotgun (WGS) entry which is preliminary data.</text>
</comment>
<organism evidence="1 2">
    <name type="scientific">Ensete ventricosum</name>
    <name type="common">Abyssinian banana</name>
    <name type="synonym">Musa ensete</name>
    <dbReference type="NCBI Taxonomy" id="4639"/>
    <lineage>
        <taxon>Eukaryota</taxon>
        <taxon>Viridiplantae</taxon>
        <taxon>Streptophyta</taxon>
        <taxon>Embryophyta</taxon>
        <taxon>Tracheophyta</taxon>
        <taxon>Spermatophyta</taxon>
        <taxon>Magnoliopsida</taxon>
        <taxon>Liliopsida</taxon>
        <taxon>Zingiberales</taxon>
        <taxon>Musaceae</taxon>
        <taxon>Ensete</taxon>
    </lineage>
</organism>
<dbReference type="Proteomes" id="UP000287651">
    <property type="component" value="Unassembled WGS sequence"/>
</dbReference>
<evidence type="ECO:0000313" key="2">
    <source>
        <dbReference type="Proteomes" id="UP000287651"/>
    </source>
</evidence>
<gene>
    <name evidence="1" type="ORF">B296_00031568</name>
</gene>
<reference evidence="1 2" key="1">
    <citation type="journal article" date="2014" name="Agronomy (Basel)">
        <title>A Draft Genome Sequence for Ensete ventricosum, the Drought-Tolerant Tree Against Hunger.</title>
        <authorList>
            <person name="Harrison J."/>
            <person name="Moore K.A."/>
            <person name="Paszkiewicz K."/>
            <person name="Jones T."/>
            <person name="Grant M."/>
            <person name="Ambacheew D."/>
            <person name="Muzemil S."/>
            <person name="Studholme D.J."/>
        </authorList>
    </citation>
    <scope>NUCLEOTIDE SEQUENCE [LARGE SCALE GENOMIC DNA]</scope>
</reference>
<feature type="non-terminal residue" evidence="1">
    <location>
        <position position="1"/>
    </location>
</feature>
<proteinExistence type="predicted"/>
<name>A0A426XZT5_ENSVE</name>
<dbReference type="EMBL" id="AMZH03016072">
    <property type="protein sequence ID" value="RRT45057.1"/>
    <property type="molecule type" value="Genomic_DNA"/>
</dbReference>
<accession>A0A426XZT5</accession>
<protein>
    <submittedName>
        <fullName evidence="1">Uncharacterized protein</fullName>
    </submittedName>
</protein>